<dbReference type="InterPro" id="IPR050121">
    <property type="entry name" value="Cytochrome_P450_monoxygenase"/>
</dbReference>
<evidence type="ECO:0000313" key="8">
    <source>
        <dbReference type="EMBL" id="QKX59124.1"/>
    </source>
</evidence>
<dbReference type="GO" id="GO:0004497">
    <property type="term" value="F:monooxygenase activity"/>
    <property type="evidence" value="ECO:0007669"/>
    <property type="project" value="InterPro"/>
</dbReference>
<feature type="transmembrane region" description="Helical" evidence="6">
    <location>
        <begin position="790"/>
        <end position="808"/>
    </location>
</feature>
<dbReference type="PANTHER" id="PTHR24305:SF166">
    <property type="entry name" value="CYTOCHROME P450 12A4, MITOCHONDRIAL-RELATED"/>
    <property type="match status" value="1"/>
</dbReference>
<dbReference type="PROSITE" id="PS00086">
    <property type="entry name" value="CYTOCHROME_P450"/>
    <property type="match status" value="1"/>
</dbReference>
<dbReference type="PRINTS" id="PR00385">
    <property type="entry name" value="P450"/>
</dbReference>
<keyword evidence="6" id="KW-0812">Transmembrane</keyword>
<dbReference type="Pfam" id="PF00067">
    <property type="entry name" value="p450"/>
    <property type="match status" value="1"/>
</dbReference>
<dbReference type="Gene3D" id="1.10.630.10">
    <property type="entry name" value="Cytochrome P450"/>
    <property type="match status" value="1"/>
</dbReference>
<evidence type="ECO:0000256" key="6">
    <source>
        <dbReference type="SAM" id="Phobius"/>
    </source>
</evidence>
<dbReference type="GeneID" id="55993750"/>
<evidence type="ECO:0000256" key="3">
    <source>
        <dbReference type="ARBA" id="ARBA00022723"/>
    </source>
</evidence>
<accession>A0A7H8QYC1</accession>
<gene>
    <name evidence="8" type="ORF">TRUGW13939_06255</name>
</gene>
<comment type="similarity">
    <text evidence="2">Belongs to the cytochrome P450 family.</text>
</comment>
<dbReference type="PANTHER" id="PTHR24305">
    <property type="entry name" value="CYTOCHROME P450"/>
    <property type="match status" value="1"/>
</dbReference>
<feature type="transmembrane region" description="Helical" evidence="6">
    <location>
        <begin position="749"/>
        <end position="770"/>
    </location>
</feature>
<keyword evidence="6" id="KW-0472">Membrane</keyword>
<keyword evidence="3" id="KW-0479">Metal-binding</keyword>
<evidence type="ECO:0000256" key="4">
    <source>
        <dbReference type="ARBA" id="ARBA00023002"/>
    </source>
</evidence>
<dbReference type="GO" id="GO:0020037">
    <property type="term" value="F:heme binding"/>
    <property type="evidence" value="ECO:0007669"/>
    <property type="project" value="InterPro"/>
</dbReference>
<keyword evidence="4" id="KW-0560">Oxidoreductase</keyword>
<name>A0A7H8QYC1_TALRU</name>
<organism evidence="8 9">
    <name type="scientific">Talaromyces rugulosus</name>
    <name type="common">Penicillium rugulosum</name>
    <dbReference type="NCBI Taxonomy" id="121627"/>
    <lineage>
        <taxon>Eukaryota</taxon>
        <taxon>Fungi</taxon>
        <taxon>Dikarya</taxon>
        <taxon>Ascomycota</taxon>
        <taxon>Pezizomycotina</taxon>
        <taxon>Eurotiomycetes</taxon>
        <taxon>Eurotiomycetidae</taxon>
        <taxon>Eurotiales</taxon>
        <taxon>Trichocomaceae</taxon>
        <taxon>Talaromyces</taxon>
        <taxon>Talaromyces sect. Islandici</taxon>
    </lineage>
</organism>
<dbReference type="InterPro" id="IPR036396">
    <property type="entry name" value="Cyt_P450_sf"/>
</dbReference>
<feature type="domain" description="Rhodopsin" evidence="7">
    <location>
        <begin position="643"/>
        <end position="850"/>
    </location>
</feature>
<dbReference type="GO" id="GO:0016705">
    <property type="term" value="F:oxidoreductase activity, acting on paired donors, with incorporation or reduction of molecular oxygen"/>
    <property type="evidence" value="ECO:0007669"/>
    <property type="project" value="InterPro"/>
</dbReference>
<reference evidence="9" key="1">
    <citation type="submission" date="2020-06" db="EMBL/GenBank/DDBJ databases">
        <title>A chromosome-scale genome assembly of Talaromyces rugulosus W13939.</title>
        <authorList>
            <person name="Wang B."/>
            <person name="Guo L."/>
            <person name="Ye K."/>
            <person name="Wang L."/>
        </authorList>
    </citation>
    <scope>NUCLEOTIDE SEQUENCE [LARGE SCALE GENOMIC DNA]</scope>
    <source>
        <strain evidence="9">W13939</strain>
    </source>
</reference>
<feature type="transmembrane region" description="Helical" evidence="6">
    <location>
        <begin position="605"/>
        <end position="628"/>
    </location>
</feature>
<feature type="transmembrane region" description="Helical" evidence="6">
    <location>
        <begin position="666"/>
        <end position="691"/>
    </location>
</feature>
<dbReference type="OrthoDB" id="3934656at2759"/>
<dbReference type="InterPro" id="IPR017972">
    <property type="entry name" value="Cyt_P450_CS"/>
</dbReference>
<dbReference type="Pfam" id="PF20684">
    <property type="entry name" value="Fung_rhodopsin"/>
    <property type="match status" value="1"/>
</dbReference>
<dbReference type="KEGG" id="trg:TRUGW13939_06255"/>
<keyword evidence="5" id="KW-0408">Iron</keyword>
<protein>
    <recommendedName>
        <fullName evidence="7">Rhodopsin domain-containing protein</fullName>
    </recommendedName>
</protein>
<proteinExistence type="inferred from homology"/>
<dbReference type="InterPro" id="IPR049326">
    <property type="entry name" value="Rhodopsin_dom_fungi"/>
</dbReference>
<evidence type="ECO:0000259" key="7">
    <source>
        <dbReference type="Pfam" id="PF20684"/>
    </source>
</evidence>
<feature type="transmembrane region" description="Helical" evidence="6">
    <location>
        <begin position="423"/>
        <end position="447"/>
    </location>
</feature>
<dbReference type="SUPFAM" id="SSF48264">
    <property type="entry name" value="Cytochrome P450"/>
    <property type="match status" value="1"/>
</dbReference>
<dbReference type="Proteomes" id="UP000509510">
    <property type="component" value="Chromosome III"/>
</dbReference>
<feature type="transmembrane region" description="Helical" evidence="6">
    <location>
        <begin position="703"/>
        <end position="728"/>
    </location>
</feature>
<comment type="cofactor">
    <cofactor evidence="1">
        <name>heme</name>
        <dbReference type="ChEBI" id="CHEBI:30413"/>
    </cofactor>
</comment>
<sequence>MDRGKRRIRWVVHSAQGAAVDKESHVFNAYCLGPVARIGPNNVITDDPDTTRHILAARSGYVRGPWFDSVRIDPNIPNIVSERDIKKHSKIRAKLAPSFTGRSVAAMEPIIDELVLGWLDLLRKRFARPDQGLCDIGKRIQFLTVDIITKICLGDEIGCVKNDCDMHRLLETVEMGNKVCQYFSVFLEMNTLFFQLARIPALAKRLFPRPCDSTGVGRIMGMIHQVVEARTPGENRRNDVVSSLLNQGMIKDQIDSELIITLVAGSDTTSTSVQSILLSIITNPQVYDTLRSEIRGAVARGQVSSPIQDTEAKQLVYLQASVLEGLRIFPPLSQLRERVVPPGGDTLGGYYLPEGTFVGLNTWGVQRNKAVYGEDAGLFCPERWLIDDADRLHAMHQTHSLIFGHGSTKCLGMSMAMMELTKVIFEVGMPLIYYYLFLFCLRCLGISTSLSPTLINHGLVGDTASFSKRTFTFASIRSTITVPLRMRMLSDPCKFEDCLFPDGVNSQVSSDILQIEVLAQLKSYILLTLPAFPVFLIMTARSEGEVWVCVRQLYARFSSASICGPPVTTMVDLTPEALSQLLDYPTQAPPPGVTPNFNNPHSIAYQVYITAGFCIILMLVFSLIRFMAKTRSSARNINLSDESVTKGAFGKHSWDIRMGDYTKSQVVLALLVEITLPLSICAVKVSVLMLYLHVFGILSWMRIASIAGIVFVVAFHLSLSISFAAMCAPQASSRLDFLAAFISSKCRHTNVLVVFQGAGNVAIDLFLLTLPLPAIWGMQMPLRRKLATSAMFSVGLCACASSIIGLIYRVQFYRADSDTSYLVVPLWATSMAEETAGVIICCMPSTAIVFKSVKGPVASWLSSKFSRLTGSSPSRDCRGRAKTRSQTYSSLGELSSPNIWIDSEADAHSLQQLKPGNTGVIKKMEFAVSRTVQQEYGRQSHV</sequence>
<evidence type="ECO:0000313" key="9">
    <source>
        <dbReference type="Proteomes" id="UP000509510"/>
    </source>
</evidence>
<dbReference type="GO" id="GO:0005506">
    <property type="term" value="F:iron ion binding"/>
    <property type="evidence" value="ECO:0007669"/>
    <property type="project" value="InterPro"/>
</dbReference>
<evidence type="ECO:0000256" key="2">
    <source>
        <dbReference type="ARBA" id="ARBA00010617"/>
    </source>
</evidence>
<dbReference type="EMBL" id="CP055900">
    <property type="protein sequence ID" value="QKX59124.1"/>
    <property type="molecule type" value="Genomic_DNA"/>
</dbReference>
<evidence type="ECO:0000256" key="1">
    <source>
        <dbReference type="ARBA" id="ARBA00001971"/>
    </source>
</evidence>
<keyword evidence="6" id="KW-1133">Transmembrane helix</keyword>
<dbReference type="InterPro" id="IPR001128">
    <property type="entry name" value="Cyt_P450"/>
</dbReference>
<dbReference type="RefSeq" id="XP_035345302.1">
    <property type="nucleotide sequence ID" value="XM_035489409.1"/>
</dbReference>
<evidence type="ECO:0000256" key="5">
    <source>
        <dbReference type="ARBA" id="ARBA00023004"/>
    </source>
</evidence>
<keyword evidence="9" id="KW-1185">Reference proteome</keyword>
<dbReference type="AlphaFoldDB" id="A0A7H8QYC1"/>